<protein>
    <submittedName>
        <fullName evidence="1">Uncharacterized protein</fullName>
    </submittedName>
</protein>
<comment type="caution">
    <text evidence="1">The sequence shown here is derived from an EMBL/GenBank/DDBJ whole genome shotgun (WGS) entry which is preliminary data.</text>
</comment>
<accession>A0AAV3PHX3</accession>
<evidence type="ECO:0000313" key="2">
    <source>
        <dbReference type="Proteomes" id="UP001454036"/>
    </source>
</evidence>
<dbReference type="AlphaFoldDB" id="A0AAV3PHX3"/>
<reference evidence="1 2" key="1">
    <citation type="submission" date="2024-01" db="EMBL/GenBank/DDBJ databases">
        <title>The complete chloroplast genome sequence of Lithospermum erythrorhizon: insights into the phylogenetic relationship among Boraginaceae species and the maternal lineages of purple gromwells.</title>
        <authorList>
            <person name="Okada T."/>
            <person name="Watanabe K."/>
        </authorList>
    </citation>
    <scope>NUCLEOTIDE SEQUENCE [LARGE SCALE GENOMIC DNA]</scope>
</reference>
<evidence type="ECO:0000313" key="1">
    <source>
        <dbReference type="EMBL" id="GAA0149915.1"/>
    </source>
</evidence>
<name>A0AAV3PHX3_LITER</name>
<gene>
    <name evidence="1" type="ORF">LIER_08969</name>
</gene>
<organism evidence="1 2">
    <name type="scientific">Lithospermum erythrorhizon</name>
    <name type="common">Purple gromwell</name>
    <name type="synonym">Lithospermum officinale var. erythrorhizon</name>
    <dbReference type="NCBI Taxonomy" id="34254"/>
    <lineage>
        <taxon>Eukaryota</taxon>
        <taxon>Viridiplantae</taxon>
        <taxon>Streptophyta</taxon>
        <taxon>Embryophyta</taxon>
        <taxon>Tracheophyta</taxon>
        <taxon>Spermatophyta</taxon>
        <taxon>Magnoliopsida</taxon>
        <taxon>eudicotyledons</taxon>
        <taxon>Gunneridae</taxon>
        <taxon>Pentapetalae</taxon>
        <taxon>asterids</taxon>
        <taxon>lamiids</taxon>
        <taxon>Boraginales</taxon>
        <taxon>Boraginaceae</taxon>
        <taxon>Boraginoideae</taxon>
        <taxon>Lithospermeae</taxon>
        <taxon>Lithospermum</taxon>
    </lineage>
</organism>
<sequence length="140" mass="16784">MGYHIWSICCNKETLWVKWIDVYRLKGNSLWGVKKKSTDSWIWRKFLRLRVLIKPFIDVSIDVLRNERVVTGRRVTPNIQNLQNSRPQLQMNMPDVVQWRGKNEFKCKEFWKEIREDTIGVPWHKVVSDCSVIPIHSFIT</sequence>
<dbReference type="Proteomes" id="UP001454036">
    <property type="component" value="Unassembled WGS sequence"/>
</dbReference>
<keyword evidence="2" id="KW-1185">Reference proteome</keyword>
<proteinExistence type="predicted"/>
<dbReference type="EMBL" id="BAABME010001492">
    <property type="protein sequence ID" value="GAA0149915.1"/>
    <property type="molecule type" value="Genomic_DNA"/>
</dbReference>